<organism evidence="2 3">
    <name type="scientific">Brachionus plicatilis</name>
    <name type="common">Marine rotifer</name>
    <name type="synonym">Brachionus muelleri</name>
    <dbReference type="NCBI Taxonomy" id="10195"/>
    <lineage>
        <taxon>Eukaryota</taxon>
        <taxon>Metazoa</taxon>
        <taxon>Spiralia</taxon>
        <taxon>Gnathifera</taxon>
        <taxon>Rotifera</taxon>
        <taxon>Eurotatoria</taxon>
        <taxon>Monogononta</taxon>
        <taxon>Pseudotrocha</taxon>
        <taxon>Ploima</taxon>
        <taxon>Brachionidae</taxon>
        <taxon>Brachionus</taxon>
    </lineage>
</organism>
<feature type="coiled-coil region" evidence="1">
    <location>
        <begin position="257"/>
        <end position="521"/>
    </location>
</feature>
<keyword evidence="1" id="KW-0175">Coiled coil</keyword>
<evidence type="ECO:0000256" key="1">
    <source>
        <dbReference type="SAM" id="Coils"/>
    </source>
</evidence>
<evidence type="ECO:0000313" key="2">
    <source>
        <dbReference type="EMBL" id="RNA08902.1"/>
    </source>
</evidence>
<name>A0A3M7QCF6_BRAPC</name>
<dbReference type="Proteomes" id="UP000276133">
    <property type="component" value="Unassembled WGS sequence"/>
</dbReference>
<dbReference type="EMBL" id="REGN01006595">
    <property type="protein sequence ID" value="RNA08902.1"/>
    <property type="molecule type" value="Genomic_DNA"/>
</dbReference>
<comment type="caution">
    <text evidence="2">The sequence shown here is derived from an EMBL/GenBank/DDBJ whole genome shotgun (WGS) entry which is preliminary data.</text>
</comment>
<protein>
    <submittedName>
        <fullName evidence="2">Uncharacterized protein</fullName>
    </submittedName>
</protein>
<feature type="non-terminal residue" evidence="2">
    <location>
        <position position="1"/>
    </location>
</feature>
<dbReference type="AlphaFoldDB" id="A0A3M7QCF6"/>
<sequence length="541" mass="63356">PNSYFFLFTDTMNSDGSTTVRVKKLNGSIIQMILIWINKTLEQASYNGLKELSDGVLFEKLIKLIIQNFNDENRKLLKAIRISEIRESYDLVRMIFENNFKITEGINYELAKTGNEFELAKISLIILLNGIFNEVREITEASDRLDTHHYEMITNFYSLASAKKINLPIVPIEFYAEYLTISENKRRSITKTPSVHRTPPKSLRNNLAAHSANYLISPLQKATLHSPKEKHKKRNDDEILIEKKKLESLVQQKEILIYDLQDQVKEKSDKLEELNKNLEEFKRKYVEAKNFKQKAYEYETLEEKYAIIEKEKIYLEEKCKKYIKDLDDLKELRAMKEKLENEIARLTHEKTKMETRDNYHQTELQRLRSVEADLKSMTESNQKKEDKILDLINQKSQLDAQLIELNEKYKNKKMELDDKIENLTNDNAVLQNQINMLNAEIANLKEDHALAIKKSDTKIYENECVIHDLNLRVNSLDATNQNLVNKLEAVELDLQVSKTQKENFEGELKSSKEKITSIQQEHRLFKDESAKEAKSLVKKVI</sequence>
<reference evidence="2 3" key="1">
    <citation type="journal article" date="2018" name="Sci. Rep.">
        <title>Genomic signatures of local adaptation to the degree of environmental predictability in rotifers.</title>
        <authorList>
            <person name="Franch-Gras L."/>
            <person name="Hahn C."/>
            <person name="Garcia-Roger E.M."/>
            <person name="Carmona M.J."/>
            <person name="Serra M."/>
            <person name="Gomez A."/>
        </authorList>
    </citation>
    <scope>NUCLEOTIDE SEQUENCE [LARGE SCALE GENOMIC DNA]</scope>
    <source>
        <strain evidence="2">HYR1</strain>
    </source>
</reference>
<gene>
    <name evidence="2" type="ORF">BpHYR1_026803</name>
</gene>
<proteinExistence type="predicted"/>
<keyword evidence="3" id="KW-1185">Reference proteome</keyword>
<accession>A0A3M7QCF6</accession>
<evidence type="ECO:0000313" key="3">
    <source>
        <dbReference type="Proteomes" id="UP000276133"/>
    </source>
</evidence>